<comment type="caution">
    <text evidence="1">The sequence shown here is derived from an EMBL/GenBank/DDBJ whole genome shotgun (WGS) entry which is preliminary data.</text>
</comment>
<dbReference type="EMBL" id="JAHYIQ010000058">
    <property type="protein sequence ID" value="KAK1116957.1"/>
    <property type="molecule type" value="Genomic_DNA"/>
</dbReference>
<proteinExistence type="predicted"/>
<sequence>MEKSFNKCKCSSNLVHSDEISCDMVHGKRYFVVKELTLTQLHFYPTTITKFLSNAKVEQSWRQLSRKTSRAQAQRLLAGTPYLVPSRFFRRCNCEVSRLSRDPLRR</sequence>
<organism evidence="1 2">
    <name type="scientific">Melipona bicolor</name>
    <dbReference type="NCBI Taxonomy" id="60889"/>
    <lineage>
        <taxon>Eukaryota</taxon>
        <taxon>Metazoa</taxon>
        <taxon>Ecdysozoa</taxon>
        <taxon>Arthropoda</taxon>
        <taxon>Hexapoda</taxon>
        <taxon>Insecta</taxon>
        <taxon>Pterygota</taxon>
        <taxon>Neoptera</taxon>
        <taxon>Endopterygota</taxon>
        <taxon>Hymenoptera</taxon>
        <taxon>Apocrita</taxon>
        <taxon>Aculeata</taxon>
        <taxon>Apoidea</taxon>
        <taxon>Anthophila</taxon>
        <taxon>Apidae</taxon>
        <taxon>Melipona</taxon>
    </lineage>
</organism>
<keyword evidence="2" id="KW-1185">Reference proteome</keyword>
<gene>
    <name evidence="1" type="ORF">K0M31_017110</name>
</gene>
<evidence type="ECO:0000313" key="1">
    <source>
        <dbReference type="EMBL" id="KAK1116957.1"/>
    </source>
</evidence>
<evidence type="ECO:0000313" key="2">
    <source>
        <dbReference type="Proteomes" id="UP001177670"/>
    </source>
</evidence>
<protein>
    <submittedName>
        <fullName evidence="1">Uncharacterized protein</fullName>
    </submittedName>
</protein>
<dbReference type="AlphaFoldDB" id="A0AA40FDI2"/>
<name>A0AA40FDI2_9HYME</name>
<accession>A0AA40FDI2</accession>
<dbReference type="Proteomes" id="UP001177670">
    <property type="component" value="Unassembled WGS sequence"/>
</dbReference>
<reference evidence="1" key="1">
    <citation type="submission" date="2021-10" db="EMBL/GenBank/DDBJ databases">
        <title>Melipona bicolor Genome sequencing and assembly.</title>
        <authorList>
            <person name="Araujo N.S."/>
            <person name="Arias M.C."/>
        </authorList>
    </citation>
    <scope>NUCLEOTIDE SEQUENCE</scope>
    <source>
        <strain evidence="1">USP_2M_L1-L4_2017</strain>
        <tissue evidence="1">Whole body</tissue>
    </source>
</reference>